<dbReference type="NCBIfam" id="TIGR04416">
    <property type="entry name" value="group_II_RT_mat"/>
    <property type="match status" value="1"/>
</dbReference>
<name>A0A9X4QAC7_9FIRM</name>
<dbReference type="InterPro" id="IPR043502">
    <property type="entry name" value="DNA/RNA_pol_sf"/>
</dbReference>
<dbReference type="AlphaFoldDB" id="A0A9X4QAC7"/>
<feature type="domain" description="Reverse transcriptase" evidence="1">
    <location>
        <begin position="60"/>
        <end position="267"/>
    </location>
</feature>
<proteinExistence type="predicted"/>
<keyword evidence="3" id="KW-1185">Reference proteome</keyword>
<dbReference type="GO" id="GO:0003964">
    <property type="term" value="F:RNA-directed DNA polymerase activity"/>
    <property type="evidence" value="ECO:0007669"/>
    <property type="project" value="UniProtKB-KW"/>
</dbReference>
<dbReference type="InterPro" id="IPR000477">
    <property type="entry name" value="RT_dom"/>
</dbReference>
<gene>
    <name evidence="2" type="primary">ltrA</name>
    <name evidence="2" type="ORF">L7E55_17485</name>
</gene>
<evidence type="ECO:0000313" key="3">
    <source>
        <dbReference type="Proteomes" id="UP001154312"/>
    </source>
</evidence>
<protein>
    <submittedName>
        <fullName evidence="2">Group II intron reverse transcriptase/maturase</fullName>
        <ecNumber evidence="2">2.7.7.49</ecNumber>
    </submittedName>
</protein>
<dbReference type="SUPFAM" id="SSF56672">
    <property type="entry name" value="DNA/RNA polymerases"/>
    <property type="match status" value="1"/>
</dbReference>
<sequence>MGEIGATKRTKVHSLIDKVYSKTNLMMAWDKVKANQGTGGIDKVSIESFDKVAEEELEKLYKELKEDIYKPLPVRRVYIPKRDKPDEKRPLGIPAIRDRICQQALKNRLEPIFEPEFNDCSFGYRPGRSPHDAMRKIWLELMAGYHWIVDADLKDYFGSVSHKKLIDMVAERVSDGRVLGLIRQMLKAGYVEKGKRLPTPKGTPQGGVISPLLSNIYLTPFDNEMTRRGYHLTRWADDWTVLCRTKAEAYNALRDATRILKDLGLNL</sequence>
<dbReference type="PANTHER" id="PTHR34047:SF8">
    <property type="entry name" value="PROTEIN YKFC"/>
    <property type="match status" value="1"/>
</dbReference>
<keyword evidence="2" id="KW-0548">Nucleotidyltransferase</keyword>
<accession>A0A9X4QAC7</accession>
<reference evidence="2" key="1">
    <citation type="submission" date="2022-02" db="EMBL/GenBank/DDBJ databases">
        <authorList>
            <person name="Leng L."/>
        </authorList>
    </citation>
    <scope>NUCLEOTIDE SEQUENCE</scope>
    <source>
        <strain evidence="2">JI</strain>
    </source>
</reference>
<keyword evidence="2" id="KW-0695">RNA-directed DNA polymerase</keyword>
<dbReference type="CDD" id="cd01651">
    <property type="entry name" value="RT_G2_intron"/>
    <property type="match status" value="1"/>
</dbReference>
<evidence type="ECO:0000259" key="1">
    <source>
        <dbReference type="PROSITE" id="PS50878"/>
    </source>
</evidence>
<comment type="caution">
    <text evidence="2">The sequence shown here is derived from an EMBL/GenBank/DDBJ whole genome shotgun (WGS) entry which is preliminary data.</text>
</comment>
<dbReference type="EC" id="2.7.7.49" evidence="2"/>
<dbReference type="InterPro" id="IPR051083">
    <property type="entry name" value="GrpII_Intron_Splice-Mob/Def"/>
</dbReference>
<dbReference type="PANTHER" id="PTHR34047">
    <property type="entry name" value="NUCLEAR INTRON MATURASE 1, MITOCHONDRIAL-RELATED"/>
    <property type="match status" value="1"/>
</dbReference>
<dbReference type="PROSITE" id="PS50878">
    <property type="entry name" value="RT_POL"/>
    <property type="match status" value="1"/>
</dbReference>
<organism evidence="2 3">
    <name type="scientific">Pelotomaculum isophthalicicum JI</name>
    <dbReference type="NCBI Taxonomy" id="947010"/>
    <lineage>
        <taxon>Bacteria</taxon>
        <taxon>Bacillati</taxon>
        <taxon>Bacillota</taxon>
        <taxon>Clostridia</taxon>
        <taxon>Eubacteriales</taxon>
        <taxon>Desulfotomaculaceae</taxon>
        <taxon>Pelotomaculum</taxon>
    </lineage>
</organism>
<dbReference type="EMBL" id="JAKOAV010000086">
    <property type="protein sequence ID" value="MDF9410099.1"/>
    <property type="molecule type" value="Genomic_DNA"/>
</dbReference>
<keyword evidence="2" id="KW-0808">Transferase</keyword>
<dbReference type="Proteomes" id="UP001154312">
    <property type="component" value="Unassembled WGS sequence"/>
</dbReference>
<dbReference type="Pfam" id="PF00078">
    <property type="entry name" value="RVT_1"/>
    <property type="match status" value="1"/>
</dbReference>
<dbReference type="RefSeq" id="WP_277445646.1">
    <property type="nucleotide sequence ID" value="NZ_JAKOAV010000086.1"/>
</dbReference>
<evidence type="ECO:0000313" key="2">
    <source>
        <dbReference type="EMBL" id="MDF9410099.1"/>
    </source>
</evidence>
<dbReference type="InterPro" id="IPR030931">
    <property type="entry name" value="Group_II_RT_mat"/>
</dbReference>
<feature type="non-terminal residue" evidence="2">
    <location>
        <position position="267"/>
    </location>
</feature>